<gene>
    <name evidence="6" type="primary">20201981</name>
    <name evidence="5" type="ORF">HELRODRAFT_167572</name>
</gene>
<keyword evidence="2" id="KW-0732">Signal</keyword>
<dbReference type="InterPro" id="IPR032675">
    <property type="entry name" value="LRR_dom_sf"/>
</dbReference>
<dbReference type="OrthoDB" id="2013775at2759"/>
<feature type="region of interest" description="Disordered" evidence="4">
    <location>
        <begin position="153"/>
        <end position="190"/>
    </location>
</feature>
<dbReference type="InterPro" id="IPR003591">
    <property type="entry name" value="Leu-rich_rpt_typical-subtyp"/>
</dbReference>
<dbReference type="SMART" id="SM00369">
    <property type="entry name" value="LRR_TYP"/>
    <property type="match status" value="2"/>
</dbReference>
<evidence type="ECO:0000313" key="6">
    <source>
        <dbReference type="EnsemblMetazoa" id="HelroP167572"/>
    </source>
</evidence>
<evidence type="ECO:0000313" key="7">
    <source>
        <dbReference type="Proteomes" id="UP000015101"/>
    </source>
</evidence>
<dbReference type="PANTHER" id="PTHR24366:SF161">
    <property type="entry name" value="TIR DOMAIN-CONTAINING PROTEIN"/>
    <property type="match status" value="1"/>
</dbReference>
<dbReference type="HOGENOM" id="CLU_1031639_0_0_1"/>
<proteinExistence type="predicted"/>
<dbReference type="EMBL" id="AMQM01002807">
    <property type="status" value="NOT_ANNOTATED_CDS"/>
    <property type="molecule type" value="Genomic_DNA"/>
</dbReference>
<keyword evidence="1" id="KW-0433">Leucine-rich repeat</keyword>
<organism evidence="6 7">
    <name type="scientific">Helobdella robusta</name>
    <name type="common">Californian leech</name>
    <dbReference type="NCBI Taxonomy" id="6412"/>
    <lineage>
        <taxon>Eukaryota</taxon>
        <taxon>Metazoa</taxon>
        <taxon>Spiralia</taxon>
        <taxon>Lophotrochozoa</taxon>
        <taxon>Annelida</taxon>
        <taxon>Clitellata</taxon>
        <taxon>Hirudinea</taxon>
        <taxon>Rhynchobdellida</taxon>
        <taxon>Glossiphoniidae</taxon>
        <taxon>Helobdella</taxon>
    </lineage>
</organism>
<dbReference type="RefSeq" id="XP_009011319.1">
    <property type="nucleotide sequence ID" value="XM_009013071.1"/>
</dbReference>
<dbReference type="STRING" id="6412.T1EZI1"/>
<dbReference type="GeneID" id="20201981"/>
<feature type="compositionally biased region" description="Low complexity" evidence="4">
    <location>
        <begin position="159"/>
        <end position="174"/>
    </location>
</feature>
<evidence type="ECO:0000313" key="5">
    <source>
        <dbReference type="EMBL" id="ESO11050.1"/>
    </source>
</evidence>
<keyword evidence="3" id="KW-0677">Repeat</keyword>
<reference evidence="6" key="3">
    <citation type="submission" date="2015-06" db="UniProtKB">
        <authorList>
            <consortium name="EnsemblMetazoa"/>
        </authorList>
    </citation>
    <scope>IDENTIFICATION</scope>
</reference>
<dbReference type="PROSITE" id="PS51450">
    <property type="entry name" value="LRR"/>
    <property type="match status" value="1"/>
</dbReference>
<dbReference type="InterPro" id="IPR001611">
    <property type="entry name" value="Leu-rich_rpt"/>
</dbReference>
<evidence type="ECO:0000256" key="3">
    <source>
        <dbReference type="ARBA" id="ARBA00022737"/>
    </source>
</evidence>
<keyword evidence="7" id="KW-1185">Reference proteome</keyword>
<reference evidence="7" key="1">
    <citation type="submission" date="2012-12" db="EMBL/GenBank/DDBJ databases">
        <authorList>
            <person name="Hellsten U."/>
            <person name="Grimwood J."/>
            <person name="Chapman J.A."/>
            <person name="Shapiro H."/>
            <person name="Aerts A."/>
            <person name="Otillar R.P."/>
            <person name="Terry A.Y."/>
            <person name="Boore J.L."/>
            <person name="Simakov O."/>
            <person name="Marletaz F."/>
            <person name="Cho S.-J."/>
            <person name="Edsinger-Gonzales E."/>
            <person name="Havlak P."/>
            <person name="Kuo D.-H."/>
            <person name="Larsson T."/>
            <person name="Lv J."/>
            <person name="Arendt D."/>
            <person name="Savage R."/>
            <person name="Osoegawa K."/>
            <person name="de Jong P."/>
            <person name="Lindberg D.R."/>
            <person name="Seaver E.C."/>
            <person name="Weisblat D.A."/>
            <person name="Putnam N.H."/>
            <person name="Grigoriev I.V."/>
            <person name="Rokhsar D.S."/>
        </authorList>
    </citation>
    <scope>NUCLEOTIDE SEQUENCE</scope>
</reference>
<dbReference type="Proteomes" id="UP000015101">
    <property type="component" value="Unassembled WGS sequence"/>
</dbReference>
<evidence type="ECO:0008006" key="8">
    <source>
        <dbReference type="Google" id="ProtNLM"/>
    </source>
</evidence>
<dbReference type="EMBL" id="KB095858">
    <property type="protein sequence ID" value="ESO11050.1"/>
    <property type="molecule type" value="Genomic_DNA"/>
</dbReference>
<dbReference type="Gene3D" id="3.80.10.10">
    <property type="entry name" value="Ribonuclease Inhibitor"/>
    <property type="match status" value="1"/>
</dbReference>
<sequence length="270" mass="30872">MDVCELSSQRPIIASGFIELNINCSLFVAKANYLIKQTASSNRFQYNRVKKLTSETFSGSAELITLDLEGNELSTIPNSALRKLSKLRAMSLRNNRIHDISPGAFSGVSSHLNYLDLGENGSPIVIRKHAFCGLDRPLPEQTAQQLHQHVALDGSQMKHSQQPQHPQLHTQQQHASDYPMNRKSAKHHKPHQNLTYIHRLHSQRRRPDLNIDISLVGMIYANEQREGLIELYLDHNGLRHFDMCLLRSLWTLEVLDLVGMFNNFFQVSRF</sequence>
<dbReference type="AlphaFoldDB" id="T1EZI1"/>
<dbReference type="Pfam" id="PF13855">
    <property type="entry name" value="LRR_8"/>
    <property type="match status" value="1"/>
</dbReference>
<protein>
    <recommendedName>
        <fullName evidence="8">LRRNT domain-containing protein</fullName>
    </recommendedName>
</protein>
<dbReference type="InParanoid" id="T1EZI1"/>
<dbReference type="SUPFAM" id="SSF52058">
    <property type="entry name" value="L domain-like"/>
    <property type="match status" value="1"/>
</dbReference>
<reference evidence="5 7" key="2">
    <citation type="journal article" date="2013" name="Nature">
        <title>Insights into bilaterian evolution from three spiralian genomes.</title>
        <authorList>
            <person name="Simakov O."/>
            <person name="Marletaz F."/>
            <person name="Cho S.J."/>
            <person name="Edsinger-Gonzales E."/>
            <person name="Havlak P."/>
            <person name="Hellsten U."/>
            <person name="Kuo D.H."/>
            <person name="Larsson T."/>
            <person name="Lv J."/>
            <person name="Arendt D."/>
            <person name="Savage R."/>
            <person name="Osoegawa K."/>
            <person name="de Jong P."/>
            <person name="Grimwood J."/>
            <person name="Chapman J.A."/>
            <person name="Shapiro H."/>
            <person name="Aerts A."/>
            <person name="Otillar R.P."/>
            <person name="Terry A.Y."/>
            <person name="Boore J.L."/>
            <person name="Grigoriev I.V."/>
            <person name="Lindberg D.R."/>
            <person name="Seaver E.C."/>
            <person name="Weisblat D.A."/>
            <person name="Putnam N.H."/>
            <person name="Rokhsar D.S."/>
        </authorList>
    </citation>
    <scope>NUCLEOTIDE SEQUENCE</scope>
</reference>
<evidence type="ECO:0000256" key="2">
    <source>
        <dbReference type="ARBA" id="ARBA00022729"/>
    </source>
</evidence>
<dbReference type="EnsemblMetazoa" id="HelroT167572">
    <property type="protein sequence ID" value="HelroP167572"/>
    <property type="gene ID" value="HelroG167572"/>
</dbReference>
<evidence type="ECO:0000256" key="4">
    <source>
        <dbReference type="SAM" id="MobiDB-lite"/>
    </source>
</evidence>
<dbReference type="KEGG" id="hro:HELRODRAFT_167572"/>
<name>T1EZI1_HELRO</name>
<accession>T1EZI1</accession>
<dbReference type="PANTHER" id="PTHR24366">
    <property type="entry name" value="IG(IMMUNOGLOBULIN) AND LRR(LEUCINE RICH REPEAT) DOMAINS"/>
    <property type="match status" value="1"/>
</dbReference>
<dbReference type="CTD" id="20201981"/>
<evidence type="ECO:0000256" key="1">
    <source>
        <dbReference type="ARBA" id="ARBA00022614"/>
    </source>
</evidence>